<accession>A0AAN7YGD4</accession>
<dbReference type="EMBL" id="JAVRRL010000124">
    <property type="protein sequence ID" value="KAK5107386.1"/>
    <property type="molecule type" value="Genomic_DNA"/>
</dbReference>
<sequence length="68" mass="7641">MVASIGPFASGDNIRRVPGEMNFRTALFTFDEALSELTYKLDQDVVRKAIKIFEANQQLQGPVILKKL</sequence>
<comment type="caution">
    <text evidence="1">The sequence shown here is derived from an EMBL/GenBank/DDBJ whole genome shotgun (WGS) entry which is preliminary data.</text>
</comment>
<dbReference type="Proteomes" id="UP001310890">
    <property type="component" value="Unassembled WGS sequence"/>
</dbReference>
<gene>
    <name evidence="1" type="ORF">LTR62_001329</name>
</gene>
<reference evidence="1" key="1">
    <citation type="submission" date="2023-08" db="EMBL/GenBank/DDBJ databases">
        <title>Black Yeasts Isolated from many extreme environments.</title>
        <authorList>
            <person name="Coleine C."/>
            <person name="Stajich J.E."/>
            <person name="Selbmann L."/>
        </authorList>
    </citation>
    <scope>NUCLEOTIDE SEQUENCE</scope>
    <source>
        <strain evidence="1">CCFEE 5401</strain>
    </source>
</reference>
<protein>
    <submittedName>
        <fullName evidence="1">Uncharacterized protein</fullName>
    </submittedName>
</protein>
<evidence type="ECO:0000313" key="1">
    <source>
        <dbReference type="EMBL" id="KAK5107386.1"/>
    </source>
</evidence>
<name>A0AAN7YGD4_9PEZI</name>
<proteinExistence type="predicted"/>
<organism evidence="1 2">
    <name type="scientific">Meristemomyces frigidus</name>
    <dbReference type="NCBI Taxonomy" id="1508187"/>
    <lineage>
        <taxon>Eukaryota</taxon>
        <taxon>Fungi</taxon>
        <taxon>Dikarya</taxon>
        <taxon>Ascomycota</taxon>
        <taxon>Pezizomycotina</taxon>
        <taxon>Dothideomycetes</taxon>
        <taxon>Dothideomycetidae</taxon>
        <taxon>Mycosphaerellales</taxon>
        <taxon>Teratosphaeriaceae</taxon>
        <taxon>Meristemomyces</taxon>
    </lineage>
</organism>
<dbReference type="AlphaFoldDB" id="A0AAN7YGD4"/>
<evidence type="ECO:0000313" key="2">
    <source>
        <dbReference type="Proteomes" id="UP001310890"/>
    </source>
</evidence>